<evidence type="ECO:0000256" key="2">
    <source>
        <dbReference type="ARBA" id="ARBA00022490"/>
    </source>
</evidence>
<feature type="domain" description="DNA2/NAM7 helicase-like C-terminal" evidence="4">
    <location>
        <begin position="799"/>
        <end position="1011"/>
    </location>
</feature>
<evidence type="ECO:0000259" key="3">
    <source>
        <dbReference type="Pfam" id="PF13086"/>
    </source>
</evidence>
<feature type="domain" description="DNA2/NAM7 helicase helicase" evidence="3">
    <location>
        <begin position="726"/>
        <end position="788"/>
    </location>
</feature>
<dbReference type="Pfam" id="PF13086">
    <property type="entry name" value="AAA_11"/>
    <property type="match status" value="2"/>
</dbReference>
<dbReference type="PANTHER" id="PTHR45418:SF1">
    <property type="entry name" value="CANCER_TESTIS ANTIGEN 55"/>
    <property type="match status" value="1"/>
</dbReference>
<accession>A0A9W7ABF6</accession>
<evidence type="ECO:0000256" key="1">
    <source>
        <dbReference type="ARBA" id="ARBA00004496"/>
    </source>
</evidence>
<dbReference type="GO" id="GO:0004386">
    <property type="term" value="F:helicase activity"/>
    <property type="evidence" value="ECO:0007669"/>
    <property type="project" value="InterPro"/>
</dbReference>
<dbReference type="Pfam" id="PF13087">
    <property type="entry name" value="AAA_12"/>
    <property type="match status" value="1"/>
</dbReference>
<dbReference type="EMBL" id="BLQM01000113">
    <property type="protein sequence ID" value="GMH65289.1"/>
    <property type="molecule type" value="Genomic_DNA"/>
</dbReference>
<sequence length="1095" mass="122509">MNAWGSIFISDKLPNHHAPITAYYNPTSTSSSAVPTSLKLQSISTSILHAPALISIYYPPQIPKTPTSNPSILPTFLTLKLHIETSHPTPTLNIHPPPINDYFSYTVSIKTDLEIPLTIQLKELNESVIKAGKYVTVKQKESWGRMCDAVVMGSLPGYALECIGGSMFLEVFGGGGPKSWIKEFWKEMGGRRENWRVFSMWYGKKEFELGKEIEGEVEEEISIEEEQTLPYKVLAEKINQNKCEWKDVVEYTKQLINLLKNEEKTVSKNLDNFSIYEMKQEPQPEINNPEINAPENIQKARKLRIVTPDLTPYDKCSVCSITSSSTGYTCLSCSMAQDHRPPGQRKPNRESLTKKQKIYTPLHIAEMHTNEIFMLTITVPGVGESTPPLSFLDAIRFRFEYAGITQEIVGTIMDIKIATEEVTVRLPSPMIADTVTFGFMPMVTYKASTRPAEVQFQDLSLVPYYRFLLYGLGICSLEFPGVVNGQKELGVMRYDDVFSSAQFLETVTRPTTVLPFQKRCEIPRFSVNFGLGQMKGLRICGIVLDEAIKVGPCEENNFNLERVMAPRKRPDDGVKALPRDSCDRDWNYFHDNLNREQRNAIYDIFYNLHGPIPYILFGPPGTGKTLTFVESILQLLLYPNPVDSRVKILVCAPSDAACDVIAMRLLPHLKKSSTKTHIIRLNHFQRKSSYLPPSLLSSSPMNDNGMFKIPPTLDQIPLLNRPSTPTIIISTCFSSSLLPKNDLPFTHLFVDEAAQATEAEVFIPILHVGKGCNVAIGGDPRQLGPSIFNNHAGREGLALSLLERLMALNIYTEGKYAIITKLKNNYRSHKALLDIPSALFYDNELESFAEKETADSALKWEGLEGAKSDFPMLFYDARKGEQMNEVDNPSLFNYHECEVVRDFIMQLLKSDNVNVSTKDLAVITPFRAQVLQMRKVLRAAKLSAVSVGQVEDYQGQEQKIVIISCVQTERSKLGKGGDGTGGQGYGFVEDPKRFNVAVSRAKSLNIIVGNINYLNSTGTYWEAMIAHCKANFAVSGDEESELCADLGGFAGHYSGVDELTSYVERIGLGAACEDDKLEQALRGYYNGGDSWRVQL</sequence>
<comment type="subcellular location">
    <subcellularLocation>
        <location evidence="1">Cytoplasm</location>
    </subcellularLocation>
</comment>
<name>A0A9W7ABF6_9STRA</name>
<dbReference type="InterPro" id="IPR041677">
    <property type="entry name" value="DNA2/NAM7_AAA_11"/>
</dbReference>
<dbReference type="InterPro" id="IPR041679">
    <property type="entry name" value="DNA2/NAM7-like_C"/>
</dbReference>
<dbReference type="Gene3D" id="3.40.50.300">
    <property type="entry name" value="P-loop containing nucleotide triphosphate hydrolases"/>
    <property type="match status" value="2"/>
</dbReference>
<dbReference type="PANTHER" id="PTHR45418">
    <property type="entry name" value="CANCER/TESTIS ANTIGEN 55"/>
    <property type="match status" value="1"/>
</dbReference>
<evidence type="ECO:0000313" key="6">
    <source>
        <dbReference type="Proteomes" id="UP001162640"/>
    </source>
</evidence>
<reference evidence="6" key="1">
    <citation type="journal article" date="2023" name="Commun. Biol.">
        <title>Genome analysis of Parmales, the sister group of diatoms, reveals the evolutionary specialization of diatoms from phago-mixotrophs to photoautotrophs.</title>
        <authorList>
            <person name="Ban H."/>
            <person name="Sato S."/>
            <person name="Yoshikawa S."/>
            <person name="Yamada K."/>
            <person name="Nakamura Y."/>
            <person name="Ichinomiya M."/>
            <person name="Sato N."/>
            <person name="Blanc-Mathieu R."/>
            <person name="Endo H."/>
            <person name="Kuwata A."/>
            <person name="Ogata H."/>
        </authorList>
    </citation>
    <scope>NUCLEOTIDE SEQUENCE [LARGE SCALE GENOMIC DNA]</scope>
</reference>
<dbReference type="CDD" id="cd18808">
    <property type="entry name" value="SF1_C_Upf1"/>
    <property type="match status" value="1"/>
</dbReference>
<dbReference type="InterPro" id="IPR027417">
    <property type="entry name" value="P-loop_NTPase"/>
</dbReference>
<dbReference type="AlphaFoldDB" id="A0A9W7ABF6"/>
<gene>
    <name evidence="5" type="ORF">TL16_g04160</name>
</gene>
<organism evidence="5 6">
    <name type="scientific">Triparma laevis f. inornata</name>
    <dbReference type="NCBI Taxonomy" id="1714386"/>
    <lineage>
        <taxon>Eukaryota</taxon>
        <taxon>Sar</taxon>
        <taxon>Stramenopiles</taxon>
        <taxon>Ochrophyta</taxon>
        <taxon>Bolidophyceae</taxon>
        <taxon>Parmales</taxon>
        <taxon>Triparmaceae</taxon>
        <taxon>Triparma</taxon>
    </lineage>
</organism>
<dbReference type="SUPFAM" id="SSF52540">
    <property type="entry name" value="P-loop containing nucleoside triphosphate hydrolases"/>
    <property type="match status" value="1"/>
</dbReference>
<comment type="caution">
    <text evidence="5">The sequence shown here is derived from an EMBL/GenBank/DDBJ whole genome shotgun (WGS) entry which is preliminary data.</text>
</comment>
<evidence type="ECO:0000259" key="4">
    <source>
        <dbReference type="Pfam" id="PF13087"/>
    </source>
</evidence>
<dbReference type="InterPro" id="IPR047187">
    <property type="entry name" value="SF1_C_Upf1"/>
</dbReference>
<dbReference type="GO" id="GO:0005737">
    <property type="term" value="C:cytoplasm"/>
    <property type="evidence" value="ECO:0007669"/>
    <property type="project" value="UniProtKB-SubCell"/>
</dbReference>
<evidence type="ECO:0008006" key="7">
    <source>
        <dbReference type="Google" id="ProtNLM"/>
    </source>
</evidence>
<feature type="domain" description="DNA2/NAM7 helicase helicase" evidence="3">
    <location>
        <begin position="592"/>
        <end position="687"/>
    </location>
</feature>
<evidence type="ECO:0000313" key="5">
    <source>
        <dbReference type="EMBL" id="GMH65289.1"/>
    </source>
</evidence>
<dbReference type="Proteomes" id="UP001162640">
    <property type="component" value="Unassembled WGS sequence"/>
</dbReference>
<keyword evidence="2" id="KW-0963">Cytoplasm</keyword>
<protein>
    <recommendedName>
        <fullName evidence="7">RNA helicase</fullName>
    </recommendedName>
</protein>
<proteinExistence type="predicted"/>